<dbReference type="EMBL" id="JH712066">
    <property type="protein sequence ID" value="EFO25193.1"/>
    <property type="molecule type" value="Genomic_DNA"/>
</dbReference>
<accession>A0A1S0U4Z4</accession>
<name>A0A1I7VH03_LOALO</name>
<dbReference type="AlphaFoldDB" id="A0A1I7VH03"/>
<keyword evidence="2" id="KW-1185">Reference proteome</keyword>
<reference evidence="3" key="2">
    <citation type="submission" date="2016-11" db="UniProtKB">
        <authorList>
            <consortium name="WormBaseParasite"/>
        </authorList>
    </citation>
    <scope>IDENTIFICATION</scope>
</reference>
<evidence type="ECO:0000313" key="2">
    <source>
        <dbReference type="Proteomes" id="UP000095285"/>
    </source>
</evidence>
<evidence type="ECO:0000313" key="3">
    <source>
        <dbReference type="WBParaSite" id="EN70_248"/>
    </source>
</evidence>
<protein>
    <submittedName>
        <fullName evidence="3">Secreted protein</fullName>
    </submittedName>
</protein>
<evidence type="ECO:0000313" key="1">
    <source>
        <dbReference type="EMBL" id="EFO25193.1"/>
    </source>
</evidence>
<sequence>MVQPLGFGCELNYGGVWGQTGHCPFESRGYPKAVQFATMKNVFGGQEDELPAHPQDPILIHQKTFENTTIKKCQAIEFPIQLNATTVDKTSRI</sequence>
<gene>
    <name evidence="1 3" type="ORF">LOAG_03292</name>
</gene>
<dbReference type="KEGG" id="loa:LOAG_03292"/>
<organism evidence="2 3">
    <name type="scientific">Loa loa</name>
    <name type="common">Eye worm</name>
    <name type="synonym">Filaria loa</name>
    <dbReference type="NCBI Taxonomy" id="7209"/>
    <lineage>
        <taxon>Eukaryota</taxon>
        <taxon>Metazoa</taxon>
        <taxon>Ecdysozoa</taxon>
        <taxon>Nematoda</taxon>
        <taxon>Chromadorea</taxon>
        <taxon>Rhabditida</taxon>
        <taxon>Spirurina</taxon>
        <taxon>Spiruromorpha</taxon>
        <taxon>Filarioidea</taxon>
        <taxon>Onchocercidae</taxon>
        <taxon>Loa</taxon>
    </lineage>
</organism>
<dbReference type="Proteomes" id="UP000095285">
    <property type="component" value="Unassembled WGS sequence"/>
</dbReference>
<accession>A0A1I7VH03</accession>
<dbReference type="RefSeq" id="XP_003138877.1">
    <property type="nucleotide sequence ID" value="XM_003138829.2"/>
</dbReference>
<dbReference type="CTD" id="9940679"/>
<dbReference type="WBParaSite" id="EN70_248">
    <property type="protein sequence ID" value="EN70_248"/>
    <property type="gene ID" value="EN70_248"/>
</dbReference>
<reference evidence="1 2" key="1">
    <citation type="submission" date="2012-04" db="EMBL/GenBank/DDBJ databases">
        <title>The Genome Sequence of Loa loa.</title>
        <authorList>
            <consortium name="The Broad Institute Genome Sequencing Platform"/>
            <consortium name="Broad Institute Genome Sequencing Center for Infectious Disease"/>
            <person name="Nutman T.B."/>
            <person name="Fink D.L."/>
            <person name="Russ C."/>
            <person name="Young S."/>
            <person name="Zeng Q."/>
            <person name="Gargeya S."/>
            <person name="Alvarado L."/>
            <person name="Berlin A."/>
            <person name="Chapman S.B."/>
            <person name="Chen Z."/>
            <person name="Freedman E."/>
            <person name="Gellesch M."/>
            <person name="Goldberg J."/>
            <person name="Griggs A."/>
            <person name="Gujja S."/>
            <person name="Heilman E.R."/>
            <person name="Heiman D."/>
            <person name="Howarth C."/>
            <person name="Mehta T."/>
            <person name="Neiman D."/>
            <person name="Pearson M."/>
            <person name="Roberts A."/>
            <person name="Saif S."/>
            <person name="Shea T."/>
            <person name="Shenoy N."/>
            <person name="Sisk P."/>
            <person name="Stolte C."/>
            <person name="Sykes S."/>
            <person name="White J."/>
            <person name="Yandava C."/>
            <person name="Haas B."/>
            <person name="Henn M.R."/>
            <person name="Nusbaum C."/>
            <person name="Birren B."/>
        </authorList>
    </citation>
    <scope>NUCLEOTIDE SEQUENCE [LARGE SCALE GENOMIC DNA]</scope>
</reference>
<proteinExistence type="predicted"/>
<dbReference type="GeneID" id="9940679"/>